<sequence length="153" mass="16440">MSQNTDPTSTAHTSLPEMLAALAAALPPLPGARCLGQWELFDATSTPWRKRKPPAAVRQARHDALDACAQCPALMACRDWLDNLTPDQQPHGVVAGRIIRPPATPTAADRKTQRAERFAALHQKGLSYRAIATATGSSAGTVRRALNERQPTA</sequence>
<keyword evidence="4" id="KW-1185">Reference proteome</keyword>
<dbReference type="GeneID" id="83628883"/>
<dbReference type="AlphaFoldDB" id="A0A9P3Q660"/>
<dbReference type="InterPro" id="IPR034768">
    <property type="entry name" value="4FE4S_WBL"/>
</dbReference>
<dbReference type="EMBL" id="BRXE01000042">
    <property type="protein sequence ID" value="GLB84153.1"/>
    <property type="molecule type" value="Genomic_DNA"/>
</dbReference>
<dbReference type="RefSeq" id="WP_236976327.1">
    <property type="nucleotide sequence ID" value="NZ_BRXE01000042.1"/>
</dbReference>
<dbReference type="PROSITE" id="PS51674">
    <property type="entry name" value="4FE4S_WBL"/>
    <property type="match status" value="1"/>
</dbReference>
<organism evidence="3 4">
    <name type="scientific">Mycobacterium kiyosense</name>
    <dbReference type="NCBI Taxonomy" id="2871094"/>
    <lineage>
        <taxon>Bacteria</taxon>
        <taxon>Bacillati</taxon>
        <taxon>Actinomycetota</taxon>
        <taxon>Actinomycetes</taxon>
        <taxon>Mycobacteriales</taxon>
        <taxon>Mycobacteriaceae</taxon>
        <taxon>Mycobacterium</taxon>
    </lineage>
</organism>
<feature type="domain" description="4Fe-4S Wbl-type" evidence="1">
    <location>
        <begin position="33"/>
        <end position="104"/>
    </location>
</feature>
<accession>A0A9P3Q660</accession>
<protein>
    <recommendedName>
        <fullName evidence="1">4Fe-4S Wbl-type domain-containing protein</fullName>
    </recommendedName>
</protein>
<evidence type="ECO:0000259" key="1">
    <source>
        <dbReference type="PROSITE" id="PS51674"/>
    </source>
</evidence>
<gene>
    <name evidence="3" type="ORF">Mkiyose1413_13200</name>
    <name evidence="2" type="ORF">SRL2020028_34090</name>
</gene>
<comment type="caution">
    <text evidence="3">The sequence shown here is derived from an EMBL/GenBank/DDBJ whole genome shotgun (WGS) entry which is preliminary data.</text>
</comment>
<evidence type="ECO:0000313" key="4">
    <source>
        <dbReference type="Proteomes" id="UP001064782"/>
    </source>
</evidence>
<evidence type="ECO:0000313" key="2">
    <source>
        <dbReference type="EMBL" id="GLB84153.1"/>
    </source>
</evidence>
<evidence type="ECO:0000313" key="3">
    <source>
        <dbReference type="EMBL" id="GLD29437.1"/>
    </source>
</evidence>
<proteinExistence type="predicted"/>
<name>A0A9P3Q660_9MYCO</name>
<dbReference type="EMBL" id="BRZI01000005">
    <property type="protein sequence ID" value="GLD29437.1"/>
    <property type="molecule type" value="Genomic_DNA"/>
</dbReference>
<dbReference type="Proteomes" id="UP001165663">
    <property type="component" value="Unassembled WGS sequence"/>
</dbReference>
<reference evidence="3" key="1">
    <citation type="submission" date="2022-08" db="EMBL/GenBank/DDBJ databases">
        <title>Mycobacterium kiyosense sp. nov., scotochromogenic slow-glowing species isolated from respiratory specimens.</title>
        <authorList>
            <person name="Fukano H."/>
            <person name="Kazumi Y."/>
            <person name="Sakagami N."/>
            <person name="Ato M."/>
            <person name="Mitarai S."/>
            <person name="Hoshino Y."/>
        </authorList>
    </citation>
    <scope>NUCLEOTIDE SEQUENCE</scope>
    <source>
        <strain evidence="3">1413</strain>
        <strain evidence="2">SRL2020-028</strain>
    </source>
</reference>
<dbReference type="Proteomes" id="UP001064782">
    <property type="component" value="Unassembled WGS sequence"/>
</dbReference>